<keyword evidence="4 6" id="KW-1133">Transmembrane helix</keyword>
<comment type="subcellular location">
    <subcellularLocation>
        <location evidence="1">Cell membrane</location>
        <topology evidence="1">Multi-pass membrane protein</topology>
    </subcellularLocation>
</comment>
<protein>
    <submittedName>
        <fullName evidence="7">Uncharacterized protein</fullName>
    </submittedName>
</protein>
<evidence type="ECO:0000256" key="5">
    <source>
        <dbReference type="ARBA" id="ARBA00023136"/>
    </source>
</evidence>
<feature type="transmembrane region" description="Helical" evidence="6">
    <location>
        <begin position="92"/>
        <end position="112"/>
    </location>
</feature>
<keyword evidence="3 6" id="KW-0812">Transmembrane</keyword>
<dbReference type="InterPro" id="IPR003841">
    <property type="entry name" value="Na/Pi_transpt"/>
</dbReference>
<evidence type="ECO:0000256" key="3">
    <source>
        <dbReference type="ARBA" id="ARBA00022692"/>
    </source>
</evidence>
<dbReference type="Proteomes" id="UP000027143">
    <property type="component" value="Unassembled WGS sequence"/>
</dbReference>
<dbReference type="EMBL" id="AHPD01000007">
    <property type="protein sequence ID" value="KEC66071.1"/>
    <property type="molecule type" value="Genomic_DNA"/>
</dbReference>
<dbReference type="Pfam" id="PF02690">
    <property type="entry name" value="Na_Pi_cotrans"/>
    <property type="match status" value="1"/>
</dbReference>
<evidence type="ECO:0000256" key="1">
    <source>
        <dbReference type="ARBA" id="ARBA00004651"/>
    </source>
</evidence>
<name>A0ABR4SPK8_BARQI</name>
<gene>
    <name evidence="7" type="ORF">O7U_00602</name>
</gene>
<keyword evidence="8" id="KW-1185">Reference proteome</keyword>
<evidence type="ECO:0000256" key="6">
    <source>
        <dbReference type="SAM" id="Phobius"/>
    </source>
</evidence>
<evidence type="ECO:0000256" key="2">
    <source>
        <dbReference type="ARBA" id="ARBA00022475"/>
    </source>
</evidence>
<evidence type="ECO:0000313" key="7">
    <source>
        <dbReference type="EMBL" id="KEC66071.1"/>
    </source>
</evidence>
<reference evidence="7 8" key="1">
    <citation type="submission" date="2012-04" db="EMBL/GenBank/DDBJ databases">
        <title>The Genome Sequence of Bartonella quintana JK 68.</title>
        <authorList>
            <consortium name="The Broad Institute Genome Sequencing Platform"/>
            <consortium name="The Broad Institute Genome Sequencing Center for Infectious Disease"/>
            <person name="Feldgarden M."/>
            <person name="Kirby J."/>
            <person name="Kosoy M."/>
            <person name="Birtles R."/>
            <person name="Probert W.S."/>
            <person name="Chiaraviglio L."/>
            <person name="Walker B."/>
            <person name="Young S.K."/>
            <person name="Zeng Q."/>
            <person name="Gargeya S."/>
            <person name="Fitzgerald M."/>
            <person name="Haas B."/>
            <person name="Abouelleil A."/>
            <person name="Alvarado L."/>
            <person name="Arachchi H.M."/>
            <person name="Berlin A.M."/>
            <person name="Chapman S.B."/>
            <person name="Goldberg J."/>
            <person name="Griggs A."/>
            <person name="Gujja S."/>
            <person name="Hansen M."/>
            <person name="Howarth C."/>
            <person name="Imamovic A."/>
            <person name="Larimer J."/>
            <person name="McCowen C."/>
            <person name="Montmayeur A."/>
            <person name="Murphy C."/>
            <person name="Neiman D."/>
            <person name="Pearson M."/>
            <person name="Priest M."/>
            <person name="Roberts A."/>
            <person name="Saif S."/>
            <person name="Shea T."/>
            <person name="Sisk P."/>
            <person name="Sykes S."/>
            <person name="Wortman J."/>
            <person name="Nusbaum C."/>
            <person name="Birren B."/>
        </authorList>
    </citation>
    <scope>NUCLEOTIDE SEQUENCE [LARGE SCALE GENOMIC DNA]</scope>
    <source>
        <strain evidence="7 8">JK 68</strain>
    </source>
</reference>
<comment type="caution">
    <text evidence="7">The sequence shown here is derived from an EMBL/GenBank/DDBJ whole genome shotgun (WGS) entry which is preliminary data.</text>
</comment>
<keyword evidence="2" id="KW-1003">Cell membrane</keyword>
<feature type="transmembrane region" description="Helical" evidence="6">
    <location>
        <begin position="124"/>
        <end position="142"/>
    </location>
</feature>
<feature type="transmembrane region" description="Helical" evidence="6">
    <location>
        <begin position="68"/>
        <end position="86"/>
    </location>
</feature>
<organism evidence="7 8">
    <name type="scientific">Bartonella quintana JK 68</name>
    <dbReference type="NCBI Taxonomy" id="1134503"/>
    <lineage>
        <taxon>Bacteria</taxon>
        <taxon>Pseudomonadati</taxon>
        <taxon>Pseudomonadota</taxon>
        <taxon>Alphaproteobacteria</taxon>
        <taxon>Hyphomicrobiales</taxon>
        <taxon>Bartonellaceae</taxon>
        <taxon>Bartonella</taxon>
    </lineage>
</organism>
<evidence type="ECO:0000256" key="4">
    <source>
        <dbReference type="ARBA" id="ARBA00022989"/>
    </source>
</evidence>
<keyword evidence="5 6" id="KW-0472">Membrane</keyword>
<sequence>MRHVISKPFFVVSFELFTAMILQSSTPITMLVGSFVESGFVSGLVGPIAVCGGELGSALVVKILFYDLTTILVPLCFLISTCIFMATEKRDWRQIGCIIISISLFILSLQMISTATKALRDSASSPSILLAIFQPILFPFFIGRNTNLPLAFIGCRNHFAGQFC</sequence>
<evidence type="ECO:0000313" key="8">
    <source>
        <dbReference type="Proteomes" id="UP000027143"/>
    </source>
</evidence>
<accession>A0ABR4SPK8</accession>
<feature type="transmembrane region" description="Helical" evidence="6">
    <location>
        <begin position="9"/>
        <end position="33"/>
    </location>
</feature>
<proteinExistence type="predicted"/>